<dbReference type="KEGG" id="vzi:G5S32_21190"/>
<dbReference type="InterPro" id="IPR017896">
    <property type="entry name" value="4Fe4S_Fe-S-bd"/>
</dbReference>
<keyword evidence="6" id="KW-1185">Reference proteome</keyword>
<keyword evidence="3" id="KW-0411">Iron-sulfur</keyword>
<evidence type="ECO:0000256" key="3">
    <source>
        <dbReference type="ARBA" id="ARBA00023014"/>
    </source>
</evidence>
<dbReference type="AlphaFoldDB" id="A0A6G7CR73"/>
<dbReference type="GO" id="GO:0051536">
    <property type="term" value="F:iron-sulfur cluster binding"/>
    <property type="evidence" value="ECO:0007669"/>
    <property type="project" value="UniProtKB-KW"/>
</dbReference>
<dbReference type="RefSeq" id="WP_165314235.1">
    <property type="nucleotide sequence ID" value="NZ_CP049332.1"/>
</dbReference>
<feature type="domain" description="4Fe-4S ferredoxin-type" evidence="4">
    <location>
        <begin position="64"/>
        <end position="93"/>
    </location>
</feature>
<dbReference type="Proteomes" id="UP000503003">
    <property type="component" value="Chromosome 2"/>
</dbReference>
<dbReference type="InterPro" id="IPR017900">
    <property type="entry name" value="4Fe4S_Fe_S_CS"/>
</dbReference>
<dbReference type="Pfam" id="PF00037">
    <property type="entry name" value="Fer4"/>
    <property type="match status" value="1"/>
</dbReference>
<protein>
    <submittedName>
        <fullName evidence="5">4Fe-4S binding protein</fullName>
    </submittedName>
</protein>
<dbReference type="PANTHER" id="PTHR43122:SF1">
    <property type="entry name" value="IRON-SULFUR-BINDING PROTEIN"/>
    <property type="match status" value="1"/>
</dbReference>
<dbReference type="PANTHER" id="PTHR43122">
    <property type="entry name" value="FERREDOXIN SUBUNIT OF PYRUVATE:FLAVODOXIN OXIDOREDUCTASE-RELATED"/>
    <property type="match status" value="1"/>
</dbReference>
<dbReference type="Pfam" id="PF12838">
    <property type="entry name" value="Fer4_7"/>
    <property type="match status" value="1"/>
</dbReference>
<evidence type="ECO:0000313" key="5">
    <source>
        <dbReference type="EMBL" id="QIH44584.1"/>
    </source>
</evidence>
<dbReference type="PROSITE" id="PS00198">
    <property type="entry name" value="4FE4S_FER_1"/>
    <property type="match status" value="2"/>
</dbReference>
<evidence type="ECO:0000313" key="6">
    <source>
        <dbReference type="Proteomes" id="UP000503003"/>
    </source>
</evidence>
<feature type="domain" description="4Fe-4S ferredoxin-type" evidence="4">
    <location>
        <begin position="29"/>
        <end position="62"/>
    </location>
</feature>
<keyword evidence="1" id="KW-0479">Metal-binding</keyword>
<feature type="domain" description="4Fe-4S ferredoxin-type" evidence="4">
    <location>
        <begin position="131"/>
        <end position="160"/>
    </location>
</feature>
<name>A0A6G7CR73_9VIBR</name>
<accession>A0A6G7CR73</accession>
<evidence type="ECO:0000256" key="2">
    <source>
        <dbReference type="ARBA" id="ARBA00023004"/>
    </source>
</evidence>
<dbReference type="PROSITE" id="PS51379">
    <property type="entry name" value="4FE4S_FER_2"/>
    <property type="match status" value="3"/>
</dbReference>
<dbReference type="SUPFAM" id="SSF54862">
    <property type="entry name" value="4Fe-4S ferredoxins"/>
    <property type="match status" value="1"/>
</dbReference>
<dbReference type="EMBL" id="CP049332">
    <property type="protein sequence ID" value="QIH44584.1"/>
    <property type="molecule type" value="Genomic_DNA"/>
</dbReference>
<dbReference type="Gene3D" id="3.30.70.20">
    <property type="match status" value="2"/>
</dbReference>
<organism evidence="5 6">
    <name type="scientific">Vibrio ziniensis</name>
    <dbReference type="NCBI Taxonomy" id="2711221"/>
    <lineage>
        <taxon>Bacteria</taxon>
        <taxon>Pseudomonadati</taxon>
        <taxon>Pseudomonadota</taxon>
        <taxon>Gammaproteobacteria</taxon>
        <taxon>Vibrionales</taxon>
        <taxon>Vibrionaceae</taxon>
        <taxon>Vibrio</taxon>
    </lineage>
</organism>
<proteinExistence type="predicted"/>
<dbReference type="GO" id="GO:0046872">
    <property type="term" value="F:metal ion binding"/>
    <property type="evidence" value="ECO:0007669"/>
    <property type="project" value="UniProtKB-KW"/>
</dbReference>
<evidence type="ECO:0000259" key="4">
    <source>
        <dbReference type="PROSITE" id="PS51379"/>
    </source>
</evidence>
<keyword evidence="2" id="KW-0408">Iron</keyword>
<sequence>MDVGKRNFFRNIVRHAYKSDSVSRNVPRPPTALEEKKFIQTCTGCGECVSACPNGIIVVKNELAELDLELSYCSHCHQCNEVCPTAALSHSVSDCQLRPTITSNCNPQTAFYCAECQHGCPVGAITVQKNNKPAIDLGLCNGCNSCRYHCPVNAITTSILN</sequence>
<reference evidence="5 6" key="1">
    <citation type="submission" date="2020-02" db="EMBL/GenBank/DDBJ databases">
        <title>A complete genome of a marine bacterium Vibrio sp. ZWAL4003 isolated from the mangrove sediment with the ability to degrade polysaccharides.</title>
        <authorList>
            <person name="Wu J."/>
            <person name="Qu W."/>
            <person name="Zeng R."/>
        </authorList>
    </citation>
    <scope>NUCLEOTIDE SEQUENCE [LARGE SCALE GENOMIC DNA]</scope>
    <source>
        <strain evidence="5 6">ZWAL4003</strain>
    </source>
</reference>
<evidence type="ECO:0000256" key="1">
    <source>
        <dbReference type="ARBA" id="ARBA00022723"/>
    </source>
</evidence>
<gene>
    <name evidence="5" type="ORF">G5S32_21190</name>
</gene>